<dbReference type="EMBL" id="AEDD01000004">
    <property type="protein sequence ID" value="EFM11451.1"/>
    <property type="molecule type" value="Genomic_DNA"/>
</dbReference>
<proteinExistence type="predicted"/>
<dbReference type="OrthoDB" id="161024at2"/>
<keyword evidence="3" id="KW-1185">Reference proteome</keyword>
<feature type="transmembrane region" description="Helical" evidence="1">
    <location>
        <begin position="64"/>
        <end position="86"/>
    </location>
</feature>
<dbReference type="eggNOG" id="COG1300">
    <property type="taxonomic scope" value="Bacteria"/>
</dbReference>
<feature type="transmembrane region" description="Helical" evidence="1">
    <location>
        <begin position="173"/>
        <end position="194"/>
    </location>
</feature>
<dbReference type="AlphaFoldDB" id="E0I8E6"/>
<accession>E0I8E6</accession>
<organism evidence="2 3">
    <name type="scientific">Paenibacillus curdlanolyticus YK9</name>
    <dbReference type="NCBI Taxonomy" id="717606"/>
    <lineage>
        <taxon>Bacteria</taxon>
        <taxon>Bacillati</taxon>
        <taxon>Bacillota</taxon>
        <taxon>Bacilli</taxon>
        <taxon>Bacillales</taxon>
        <taxon>Paenibacillaceae</taxon>
        <taxon>Paenibacillus</taxon>
    </lineage>
</organism>
<sequence>MLRRIAFAEHLRTMNSYFILSAVLFLAGIVAGATSPGLNDYMNSQIEAIRQVAEKVDSSSNPTFFALVVIFFNNAIKSAMVIYLGFFFGIFPLFFLIINGMIIGYMCYNVGEQAGSGALFELIFKGLLPHGIIEIPVLIITAAYGLKSGSLTFRWVGFLFKRSEGLAKETERYVLCTIPALIGIVLLLLVAAVIESTVTVWLLGK</sequence>
<evidence type="ECO:0000313" key="3">
    <source>
        <dbReference type="Proteomes" id="UP000005387"/>
    </source>
</evidence>
<dbReference type="PANTHER" id="PTHR35337:SF1">
    <property type="entry name" value="SLR1478 PROTEIN"/>
    <property type="match status" value="1"/>
</dbReference>
<evidence type="ECO:0000256" key="1">
    <source>
        <dbReference type="SAM" id="Phobius"/>
    </source>
</evidence>
<gene>
    <name evidence="2" type="ORF">PaecuDRAFT_1899</name>
</gene>
<keyword evidence="1" id="KW-1133">Transmembrane helix</keyword>
<keyword evidence="1" id="KW-0812">Transmembrane</keyword>
<reference evidence="2 3" key="1">
    <citation type="submission" date="2010-07" db="EMBL/GenBank/DDBJ databases">
        <title>The draft genome of Paenibacillus curdlanolyticus YK9.</title>
        <authorList>
            <consortium name="US DOE Joint Genome Institute (JGI-PGF)"/>
            <person name="Lucas S."/>
            <person name="Copeland A."/>
            <person name="Lapidus A."/>
            <person name="Cheng J.-F."/>
            <person name="Bruce D."/>
            <person name="Goodwin L."/>
            <person name="Pitluck S."/>
            <person name="Land M.L."/>
            <person name="Hauser L."/>
            <person name="Chang Y.-J."/>
            <person name="Jeffries C."/>
            <person name="Anderson I.J."/>
            <person name="Johnson E."/>
            <person name="Loganathan U."/>
            <person name="Mulhopadhyay B."/>
            <person name="Kyrpides N."/>
            <person name="Woyke T.J."/>
        </authorList>
    </citation>
    <scope>NUCLEOTIDE SEQUENCE [LARGE SCALE GENOMIC DNA]</scope>
    <source>
        <strain evidence="2 3">YK9</strain>
    </source>
</reference>
<protein>
    <recommendedName>
        <fullName evidence="4">Stage II sporulation protein M</fullName>
    </recommendedName>
</protein>
<dbReference type="Proteomes" id="UP000005387">
    <property type="component" value="Unassembled WGS sequence"/>
</dbReference>
<evidence type="ECO:0008006" key="4">
    <source>
        <dbReference type="Google" id="ProtNLM"/>
    </source>
</evidence>
<keyword evidence="1" id="KW-0472">Membrane</keyword>
<dbReference type="STRING" id="717606.PaecuDRAFT_1899"/>
<dbReference type="PANTHER" id="PTHR35337">
    <property type="entry name" value="SLR1478 PROTEIN"/>
    <property type="match status" value="1"/>
</dbReference>
<evidence type="ECO:0000313" key="2">
    <source>
        <dbReference type="EMBL" id="EFM11451.1"/>
    </source>
</evidence>
<feature type="transmembrane region" description="Helical" evidence="1">
    <location>
        <begin position="131"/>
        <end position="153"/>
    </location>
</feature>
<name>E0I8E6_9BACL</name>
<dbReference type="InterPro" id="IPR002798">
    <property type="entry name" value="SpoIIM-like"/>
</dbReference>
<dbReference type="RefSeq" id="WP_006037907.1">
    <property type="nucleotide sequence ID" value="NZ_AEDD01000004.1"/>
</dbReference>
<dbReference type="Pfam" id="PF01944">
    <property type="entry name" value="SpoIIM"/>
    <property type="match status" value="1"/>
</dbReference>